<dbReference type="PROSITE" id="PS00092">
    <property type="entry name" value="N6_MTASE"/>
    <property type="match status" value="1"/>
</dbReference>
<evidence type="ECO:0000259" key="7">
    <source>
        <dbReference type="Pfam" id="PF07669"/>
    </source>
</evidence>
<sequence>MRHAQVERITAVGSGHFLLGAYDLLELAWELAGVTPADAAPSIVNSLWGIDIDLRPAQVAATAVTLRARLSAKHQPLPSPHIVTARGLPDLDPAILEHLGLSTYHLEVLTDVAEALKDAPLLGSALKAELALQDRLGRAGLPSAAANAAQPTLTAEHGAFAEDEAILHDALTHLADATTSTAAERLFAAGGDDALRFVEALSQRYDVVLMNPPFGDPITETRDYLRAAYPWAPTRLDLLAIFVGRGLELCKPGGYLGAITSRAGLATSTFQPWREQVLLGHQLITLADLGYRVMSQAKVEAAAYVVRNQTPEPGDTATFIRMLRDADKASGLTQAIANTHSHTPDRRIYRIPQATFATLPGSPIAYSASNAILRLFTELPPMGQHADAKQGLTTADDNRFVRAFWEVDPRTIARTQAETTTRRWVPFAKGGAYAPYWSDIHLVVDYQDNGQRLKDFDKAYIRNEPFYFRKGLTWLRRTNSALSLRLLPEGCIFGDMGPSLFSEQPYAAVSWLNSRFARLLVDTMLAGADENQSDLSRSYQVGTVRDLPDPLTANAALAQDLAESSVRAARLVATLDEFDESARRFVAPLVASAEGLTIRERAAAAYRRRLSTALMVIDAHDEIDRALSAALDPEGQSASALYEADGPLVTDLPADASVDSSLLSRPVREIVELATEKLGITRWIGLQHQVVDRRLELAATLEGVHPRSLVDGLAVGALPDGEPASSAHDLLSYLIGTAFGRWDIRIGANPALAPPRPDPLDPVPLCPPGMLVGSDGFPATTAPAGYPLHLPSDGLLFDEPGHPHDIVNAITHAVVELFADPDAILDELTTILDAADLRALVRRRFFRHHRTRYSKSKRTAPLYWPLTVPSRKWGLWLYAPTLRRDTLFAIAGAAAARIARAESELLRLQAERDAGGAGRSTHQVMTALTAEQELAEELATFRREAERIANSGWTPDLNDGFPLTAAPLTTLIPDWPELARTLNYTKTDKTPWASTHNWRDHL</sequence>
<dbReference type="Proteomes" id="UP000694460">
    <property type="component" value="Unassembled WGS sequence"/>
</dbReference>
<evidence type="ECO:0000256" key="6">
    <source>
        <dbReference type="SAM" id="Coils"/>
    </source>
</evidence>
<evidence type="ECO:0000256" key="5">
    <source>
        <dbReference type="ARBA" id="ARBA00047942"/>
    </source>
</evidence>
<feature type="coiled-coil region" evidence="6">
    <location>
        <begin position="891"/>
        <end position="951"/>
    </location>
</feature>
<dbReference type="InterPro" id="IPR029063">
    <property type="entry name" value="SAM-dependent_MTases_sf"/>
</dbReference>
<evidence type="ECO:0000256" key="3">
    <source>
        <dbReference type="ARBA" id="ARBA00022679"/>
    </source>
</evidence>
<evidence type="ECO:0000313" key="9">
    <source>
        <dbReference type="Proteomes" id="UP000694460"/>
    </source>
</evidence>
<dbReference type="InterPro" id="IPR011639">
    <property type="entry name" value="MethylTrfase_TaqI-like_dom"/>
</dbReference>
<dbReference type="PANTHER" id="PTHR33841">
    <property type="entry name" value="DNA METHYLTRANSFERASE YEEA-RELATED"/>
    <property type="match status" value="1"/>
</dbReference>
<dbReference type="InterPro" id="IPR002052">
    <property type="entry name" value="DNA_methylase_N6_adenine_CS"/>
</dbReference>
<name>A0ABS4ZX89_9MYCO</name>
<feature type="domain" description="Type II methyltransferase M.TaqI-like" evidence="7">
    <location>
        <begin position="45"/>
        <end position="290"/>
    </location>
</feature>
<protein>
    <recommendedName>
        <fullName evidence="1">site-specific DNA-methyltransferase (adenine-specific)</fullName>
        <ecNumber evidence="1">2.1.1.72</ecNumber>
    </recommendedName>
</protein>
<reference evidence="8 9" key="1">
    <citation type="submission" date="2021-03" db="EMBL/GenBank/DDBJ databases">
        <title>Sequencing the genomes of 1000 actinobacteria strains.</title>
        <authorList>
            <person name="Klenk H.-P."/>
        </authorList>
    </citation>
    <scope>NUCLEOTIDE SEQUENCE [LARGE SCALE GENOMIC DNA]</scope>
    <source>
        <strain evidence="8 9">DSM 46713</strain>
    </source>
</reference>
<keyword evidence="4" id="KW-0949">S-adenosyl-L-methionine</keyword>
<dbReference type="EMBL" id="JAGIOP010000002">
    <property type="protein sequence ID" value="MBP2454144.1"/>
    <property type="molecule type" value="Genomic_DNA"/>
</dbReference>
<dbReference type="Gene3D" id="3.40.50.150">
    <property type="entry name" value="Vaccinia Virus protein VP39"/>
    <property type="match status" value="1"/>
</dbReference>
<dbReference type="PANTHER" id="PTHR33841:SF1">
    <property type="entry name" value="DNA METHYLTRANSFERASE A"/>
    <property type="match status" value="1"/>
</dbReference>
<evidence type="ECO:0000313" key="8">
    <source>
        <dbReference type="EMBL" id="MBP2454144.1"/>
    </source>
</evidence>
<dbReference type="EC" id="2.1.1.72" evidence="1"/>
<evidence type="ECO:0000256" key="1">
    <source>
        <dbReference type="ARBA" id="ARBA00011900"/>
    </source>
</evidence>
<accession>A0ABS4ZX89</accession>
<dbReference type="Pfam" id="PF07669">
    <property type="entry name" value="Eco57I"/>
    <property type="match status" value="1"/>
</dbReference>
<proteinExistence type="predicted"/>
<keyword evidence="2" id="KW-0489">Methyltransferase</keyword>
<gene>
    <name evidence="8" type="ORF">JOF57_004057</name>
</gene>
<comment type="caution">
    <text evidence="8">The sequence shown here is derived from an EMBL/GenBank/DDBJ whole genome shotgun (WGS) entry which is preliminary data.</text>
</comment>
<dbReference type="InterPro" id="IPR050953">
    <property type="entry name" value="N4_N6_ade-DNA_methylase"/>
</dbReference>
<dbReference type="SUPFAM" id="SSF53335">
    <property type="entry name" value="S-adenosyl-L-methionine-dependent methyltransferases"/>
    <property type="match status" value="1"/>
</dbReference>
<evidence type="ECO:0000256" key="2">
    <source>
        <dbReference type="ARBA" id="ARBA00022603"/>
    </source>
</evidence>
<evidence type="ECO:0000256" key="4">
    <source>
        <dbReference type="ARBA" id="ARBA00022691"/>
    </source>
</evidence>
<comment type="catalytic activity">
    <reaction evidence="5">
        <text>a 2'-deoxyadenosine in DNA + S-adenosyl-L-methionine = an N(6)-methyl-2'-deoxyadenosine in DNA + S-adenosyl-L-homocysteine + H(+)</text>
        <dbReference type="Rhea" id="RHEA:15197"/>
        <dbReference type="Rhea" id="RHEA-COMP:12418"/>
        <dbReference type="Rhea" id="RHEA-COMP:12419"/>
        <dbReference type="ChEBI" id="CHEBI:15378"/>
        <dbReference type="ChEBI" id="CHEBI:57856"/>
        <dbReference type="ChEBI" id="CHEBI:59789"/>
        <dbReference type="ChEBI" id="CHEBI:90615"/>
        <dbReference type="ChEBI" id="CHEBI:90616"/>
        <dbReference type="EC" id="2.1.1.72"/>
    </reaction>
</comment>
<dbReference type="RefSeq" id="WP_209919309.1">
    <property type="nucleotide sequence ID" value="NZ_JAGIOP010000002.1"/>
</dbReference>
<organism evidence="8 9">
    <name type="scientific">Mycolicibacterium lutetiense</name>
    <dbReference type="NCBI Taxonomy" id="1641992"/>
    <lineage>
        <taxon>Bacteria</taxon>
        <taxon>Bacillati</taxon>
        <taxon>Actinomycetota</taxon>
        <taxon>Actinomycetes</taxon>
        <taxon>Mycobacteriales</taxon>
        <taxon>Mycobacteriaceae</taxon>
        <taxon>Mycolicibacterium</taxon>
    </lineage>
</organism>
<keyword evidence="3" id="KW-0808">Transferase</keyword>
<keyword evidence="9" id="KW-1185">Reference proteome</keyword>
<keyword evidence="6" id="KW-0175">Coiled coil</keyword>